<organism evidence="2 3">
    <name type="scientific">Mycobacterium rhizamassiliense</name>
    <dbReference type="NCBI Taxonomy" id="1841860"/>
    <lineage>
        <taxon>Bacteria</taxon>
        <taxon>Bacillati</taxon>
        <taxon>Actinomycetota</taxon>
        <taxon>Actinomycetes</taxon>
        <taxon>Mycobacteriales</taxon>
        <taxon>Mycobacteriaceae</taxon>
        <taxon>Mycobacterium</taxon>
    </lineage>
</organism>
<keyword evidence="1" id="KW-0862">Zinc</keyword>
<evidence type="ECO:0000313" key="3">
    <source>
        <dbReference type="Proteomes" id="UP000240988"/>
    </source>
</evidence>
<dbReference type="Gene3D" id="3.40.50.10320">
    <property type="entry name" value="LmbE-like"/>
    <property type="match status" value="1"/>
</dbReference>
<dbReference type="GO" id="GO:0016137">
    <property type="term" value="P:glycoside metabolic process"/>
    <property type="evidence" value="ECO:0007669"/>
    <property type="project" value="UniProtKB-ARBA"/>
</dbReference>
<evidence type="ECO:0000256" key="1">
    <source>
        <dbReference type="ARBA" id="ARBA00022833"/>
    </source>
</evidence>
<dbReference type="SUPFAM" id="SSF102588">
    <property type="entry name" value="LmbE-like"/>
    <property type="match status" value="1"/>
</dbReference>
<dbReference type="PANTHER" id="PTHR12993">
    <property type="entry name" value="N-ACETYLGLUCOSAMINYL-PHOSPHATIDYLINOSITOL DE-N-ACETYLASE-RELATED"/>
    <property type="match status" value="1"/>
</dbReference>
<dbReference type="InterPro" id="IPR003737">
    <property type="entry name" value="GlcNAc_PI_deacetylase-related"/>
</dbReference>
<name>A0A2U3P1H7_9MYCO</name>
<keyword evidence="3" id="KW-1185">Reference proteome</keyword>
<feature type="non-terminal residue" evidence="2">
    <location>
        <position position="1"/>
    </location>
</feature>
<dbReference type="InterPro" id="IPR024078">
    <property type="entry name" value="LmbE-like_dom_sf"/>
</dbReference>
<dbReference type="Pfam" id="PF02585">
    <property type="entry name" value="PIG-L"/>
    <property type="match status" value="1"/>
</dbReference>
<reference evidence="2 3" key="1">
    <citation type="submission" date="2017-01" db="EMBL/GenBank/DDBJ databases">
        <authorList>
            <consortium name="Urmite Genomes"/>
        </authorList>
    </citation>
    <scope>NUCLEOTIDE SEQUENCE [LARGE SCALE GENOMIC DNA]</scope>
    <source>
        <strain evidence="2 3">AB57</strain>
    </source>
</reference>
<dbReference type="EMBL" id="FUFA01000006">
    <property type="protein sequence ID" value="SPM37611.1"/>
    <property type="molecule type" value="Genomic_DNA"/>
</dbReference>
<protein>
    <submittedName>
        <fullName evidence="2">N-acetylglucosaminyl deacetylase, LmbE family</fullName>
    </submittedName>
</protein>
<proteinExistence type="predicted"/>
<sequence>VADVVVVAPHSDDEVLGAGGTIAAFARAGATVTVVTVCTEYEPIFPAGSAELTQAEAKRAHKLLGVSESIFFDYSAVELNQVPVAELNGRIQQVMDGINPEIVFLPFPDRHIDHRIVCEATVVATRPYRKGRQIRLTAMYETISETFWNVPGTEPTFSPHWTVDISDTIEAKLAAFGEMPSRHVHFPGPRSIEALDALAKFRGSQASCGYGEAFQLVRTSLHPTELTRMWP</sequence>
<accession>A0A2U3P1H7</accession>
<dbReference type="Proteomes" id="UP000240988">
    <property type="component" value="Unassembled WGS sequence"/>
</dbReference>
<evidence type="ECO:0000313" key="2">
    <source>
        <dbReference type="EMBL" id="SPM37611.1"/>
    </source>
</evidence>
<dbReference type="GO" id="GO:0016811">
    <property type="term" value="F:hydrolase activity, acting on carbon-nitrogen (but not peptide) bonds, in linear amides"/>
    <property type="evidence" value="ECO:0007669"/>
    <property type="project" value="TreeGrafter"/>
</dbReference>
<dbReference type="AlphaFoldDB" id="A0A2U3P1H7"/>
<dbReference type="STRING" id="1841860.GCA_900157375_05461"/>
<dbReference type="PANTHER" id="PTHR12993:SF29">
    <property type="entry name" value="BLR3841 PROTEIN"/>
    <property type="match status" value="1"/>
</dbReference>
<gene>
    <name evidence="2" type="ORF">MRAB57_5458</name>
</gene>